<dbReference type="PANTHER" id="PTHR33608">
    <property type="entry name" value="BLL2464 PROTEIN"/>
    <property type="match status" value="1"/>
</dbReference>
<dbReference type="KEGG" id="wsu:WS1986"/>
<name>Q7MQV0_WOLSU</name>
<evidence type="ECO:0000259" key="1">
    <source>
        <dbReference type="Pfam" id="PF01882"/>
    </source>
</evidence>
<dbReference type="EMBL" id="BX571662">
    <property type="protein sequence ID" value="CAE10989.1"/>
    <property type="molecule type" value="Genomic_DNA"/>
</dbReference>
<organism evidence="3">
    <name type="scientific">Wolinella succinogenes (strain ATCC 29543 / DSM 1740 / CCUG 13145 / JCM 31913 / LMG 7466 / NCTC 11488 / FDC 602W)</name>
    <name type="common">Vibrio succinogenes</name>
    <dbReference type="NCBI Taxonomy" id="273121"/>
    <lineage>
        <taxon>Bacteria</taxon>
        <taxon>Pseudomonadati</taxon>
        <taxon>Campylobacterota</taxon>
        <taxon>Epsilonproteobacteria</taxon>
        <taxon>Campylobacterales</taxon>
        <taxon>Helicobacteraceae</taxon>
        <taxon>Wolinella</taxon>
    </lineage>
</organism>
<keyword evidence="3" id="KW-1185">Reference proteome</keyword>
<dbReference type="InterPro" id="IPR002881">
    <property type="entry name" value="DUF58"/>
</dbReference>
<accession>Q7MQV0</accession>
<dbReference type="Pfam" id="PF01882">
    <property type="entry name" value="DUF58"/>
    <property type="match status" value="1"/>
</dbReference>
<dbReference type="RefSeq" id="WP_011139771.1">
    <property type="nucleotide sequence ID" value="NC_005090.1"/>
</dbReference>
<feature type="domain" description="DUF58" evidence="1">
    <location>
        <begin position="43"/>
        <end position="142"/>
    </location>
</feature>
<dbReference type="STRING" id="273121.WS1986"/>
<reference evidence="2 3" key="1">
    <citation type="journal article" date="2003" name="Proc. Natl. Acad. Sci. U.S.A.">
        <title>Complete genome sequence and analysis of Wolinella succinogenes.</title>
        <authorList>
            <person name="Baar C."/>
            <person name="Eppinger M."/>
            <person name="Raddatz G."/>
            <person name="Simon JM."/>
            <person name="Lanz C."/>
            <person name="Klimmek O."/>
            <person name="Nandakumar R."/>
            <person name="Gross R."/>
            <person name="Rosinus A."/>
            <person name="Keller H."/>
            <person name="Jagtap P."/>
            <person name="Linke B."/>
            <person name="Meyer F."/>
            <person name="Lederer H."/>
            <person name="Schuster S.C."/>
        </authorList>
    </citation>
    <scope>NUCLEOTIDE SEQUENCE [LARGE SCALE GENOMIC DNA]</scope>
    <source>
        <strain evidence="3">ATCC 29543 / DSM 1740 / CCUG 13145 / JCM 31913 / LMG 7466 / NCTC 11488 / FDC 602W</strain>
    </source>
</reference>
<dbReference type="HOGENOM" id="CLU_1015458_0_0_7"/>
<dbReference type="PANTHER" id="PTHR33608:SF6">
    <property type="entry name" value="BLL2464 PROTEIN"/>
    <property type="match status" value="1"/>
</dbReference>
<dbReference type="AlphaFoldDB" id="Q7MQV0"/>
<dbReference type="eggNOG" id="COG1721">
    <property type="taxonomic scope" value="Bacteria"/>
</dbReference>
<gene>
    <name evidence="2" type="ordered locus">WS1986</name>
</gene>
<proteinExistence type="predicted"/>
<sequence length="274" mass="31329">MRNHALHRQISLESQELSKRLRYFGDHPSESLGEGGEFAEMAEYEGGDWRRVDAHASAKLNRPMVRRSFAPKAIPVVILFLPSLSLLFGQDRSKLEQAAYLAGILAYSALGRGDRVMMFRGVEPLWPWNRDPWRVETFLEKMLKENLPPLPPPPSILLPVVWRFLREPCLLFLIGDFIEPFIGWKNPPLSESYALIVRDHLEESPPLLPLGAFFDPKGEVVEGAMEVKGRDSFMRLVASEDEKEWERLYQSGIKPIKSYTQDSPLLALQTLFGR</sequence>
<dbReference type="Proteomes" id="UP000000422">
    <property type="component" value="Chromosome"/>
</dbReference>
<evidence type="ECO:0000313" key="2">
    <source>
        <dbReference type="EMBL" id="CAE10989.1"/>
    </source>
</evidence>
<evidence type="ECO:0000313" key="3">
    <source>
        <dbReference type="Proteomes" id="UP000000422"/>
    </source>
</evidence>
<protein>
    <recommendedName>
        <fullName evidence="1">DUF58 domain-containing protein</fullName>
    </recommendedName>
</protein>